<name>A0A1S3ZZX4_TOBAC</name>
<dbReference type="SUPFAM" id="SSF56672">
    <property type="entry name" value="DNA/RNA polymerases"/>
    <property type="match status" value="1"/>
</dbReference>
<feature type="domain" description="Reverse transcriptase Ty1/copia-type" evidence="1">
    <location>
        <begin position="15"/>
        <end position="99"/>
    </location>
</feature>
<dbReference type="AlphaFoldDB" id="A0A1S3ZZX4"/>
<dbReference type="KEGG" id="nta:107792254"/>
<dbReference type="PANTHER" id="PTHR11439:SF444">
    <property type="entry name" value="HELICASE ATP-BINDING DOMAIN-CONTAINING PROTEIN"/>
    <property type="match status" value="1"/>
</dbReference>
<dbReference type="OrthoDB" id="1303689at2759"/>
<dbReference type="PaxDb" id="4097-A0A1S3ZZX4"/>
<reference evidence="2" key="1">
    <citation type="submission" date="2025-08" db="UniProtKB">
        <authorList>
            <consortium name="RefSeq"/>
        </authorList>
    </citation>
    <scope>IDENTIFICATION</scope>
</reference>
<dbReference type="RefSeq" id="XP_016469933.1">
    <property type="nucleotide sequence ID" value="XM_016614447.1"/>
</dbReference>
<proteinExistence type="predicted"/>
<gene>
    <name evidence="2" type="primary">LOC107792254</name>
</gene>
<dbReference type="PANTHER" id="PTHR11439">
    <property type="entry name" value="GAG-POL-RELATED RETROTRANSPOSON"/>
    <property type="match status" value="1"/>
</dbReference>
<organism evidence="2">
    <name type="scientific">Nicotiana tabacum</name>
    <name type="common">Common tobacco</name>
    <dbReference type="NCBI Taxonomy" id="4097"/>
    <lineage>
        <taxon>Eukaryota</taxon>
        <taxon>Viridiplantae</taxon>
        <taxon>Streptophyta</taxon>
        <taxon>Embryophyta</taxon>
        <taxon>Tracheophyta</taxon>
        <taxon>Spermatophyta</taxon>
        <taxon>Magnoliopsida</taxon>
        <taxon>eudicotyledons</taxon>
        <taxon>Gunneridae</taxon>
        <taxon>Pentapetalae</taxon>
        <taxon>asterids</taxon>
        <taxon>lamiids</taxon>
        <taxon>Solanales</taxon>
        <taxon>Solanaceae</taxon>
        <taxon>Nicotianoideae</taxon>
        <taxon>Nicotianeae</taxon>
        <taxon>Nicotiana</taxon>
    </lineage>
</organism>
<dbReference type="Pfam" id="PF07727">
    <property type="entry name" value="RVT_2"/>
    <property type="match status" value="1"/>
</dbReference>
<dbReference type="CDD" id="cd09272">
    <property type="entry name" value="RNase_HI_RT_Ty1"/>
    <property type="match status" value="1"/>
</dbReference>
<sequence length="240" mass="26708">MALSAKGSVINRVDGDLIVILVYVDDLLVTRNNLERIYQVRTNLQAKLKMKDLGELKFFLGIEFSRSKEEILINQRKYVVELVSELGLACRNPVATPLEFNHKLTSVAFDKFMNKGEASTDAQLEDPSSYQRLVGRLLHLTMTKPDIAFVVQGSCVEEKKSITGYIVKFGGALISWKPKNQSTDSRSSAESEFRSMAANVAKVTWLVGLFGELGVTVNTPVQLFCDSKVTIQIAVHTPYS</sequence>
<dbReference type="InterPro" id="IPR013103">
    <property type="entry name" value="RVT_2"/>
</dbReference>
<dbReference type="STRING" id="4097.A0A1S3ZZX4"/>
<accession>A0A1S3ZZX4</accession>
<evidence type="ECO:0000259" key="1">
    <source>
        <dbReference type="Pfam" id="PF07727"/>
    </source>
</evidence>
<protein>
    <submittedName>
        <fullName evidence="2">Uncharacterized mitochondrial protein AtMg00810-like</fullName>
    </submittedName>
</protein>
<dbReference type="InterPro" id="IPR043502">
    <property type="entry name" value="DNA/RNA_pol_sf"/>
</dbReference>
<evidence type="ECO:0000313" key="2">
    <source>
        <dbReference type="RefSeq" id="XP_016469933.1"/>
    </source>
</evidence>